<dbReference type="CDD" id="cd13530">
    <property type="entry name" value="PBP2_peptides_like"/>
    <property type="match status" value="1"/>
</dbReference>
<accession>A0A171B7D0</accession>
<dbReference type="PANTHER" id="PTHR35936">
    <property type="entry name" value="MEMBRANE-BOUND LYTIC MUREIN TRANSGLYCOSYLASE F"/>
    <property type="match status" value="1"/>
</dbReference>
<dbReference type="GO" id="GO:0016020">
    <property type="term" value="C:membrane"/>
    <property type="evidence" value="ECO:0007669"/>
    <property type="project" value="InterPro"/>
</dbReference>
<evidence type="ECO:0000256" key="3">
    <source>
        <dbReference type="ARBA" id="ARBA00022729"/>
    </source>
</evidence>
<dbReference type="GO" id="GO:0030313">
    <property type="term" value="C:cell envelope"/>
    <property type="evidence" value="ECO:0007669"/>
    <property type="project" value="UniProtKB-SubCell"/>
</dbReference>
<feature type="domain" description="Ionotropic glutamate receptor C-terminal" evidence="6">
    <location>
        <begin position="72"/>
        <end position="293"/>
    </location>
</feature>
<keyword evidence="3" id="KW-0732">Signal</keyword>
<sequence length="297" mass="30944">MQRATLTEKEAVVGLSFIPRRMLAVGAVVVAGALSLSACGGGDSTTASPSAGASSSAPAAAADGPKLVTPGKLTTCTSLPYPPFQYKEGDKVVGFDVDIVDLAAKKLGVTQEIVDIKFDSIKSGAALNAGKCDVAAAGMTITEERKANLDFSDPYFDEVIAFLSPKGKKINTIEEVKAGNLRFGVQAATTSLDYAKSKGFDPKQFDDAGKQIAALQAGQVDVVLQDLPVINDWLKKPEIAEKFELGGVIETGAQYGVAAKKGSTELVKALNDAISAAKADGSYDTIYEKWFGKKPGA</sequence>
<dbReference type="Gene3D" id="3.40.190.10">
    <property type="entry name" value="Periplasmic binding protein-like II"/>
    <property type="match status" value="2"/>
</dbReference>
<evidence type="ECO:0000313" key="8">
    <source>
        <dbReference type="Proteomes" id="UP000077701"/>
    </source>
</evidence>
<evidence type="ECO:0000313" key="7">
    <source>
        <dbReference type="EMBL" id="GAT64740.1"/>
    </source>
</evidence>
<keyword evidence="8" id="KW-1185">Reference proteome</keyword>
<comment type="similarity">
    <text evidence="2 4">Belongs to the bacterial solute-binding protein 3 family.</text>
</comment>
<feature type="domain" description="Solute-binding protein family 3/N-terminal" evidence="5">
    <location>
        <begin position="72"/>
        <end position="294"/>
    </location>
</feature>
<dbReference type="Pfam" id="PF00497">
    <property type="entry name" value="SBP_bac_3"/>
    <property type="match status" value="1"/>
</dbReference>
<comment type="caution">
    <text evidence="7">The sequence shown here is derived from an EMBL/GenBank/DDBJ whole genome shotgun (WGS) entry which is preliminary data.</text>
</comment>
<proteinExistence type="inferred from homology"/>
<dbReference type="InterPro" id="IPR001320">
    <property type="entry name" value="Iontro_rcpt_C"/>
</dbReference>
<evidence type="ECO:0000256" key="4">
    <source>
        <dbReference type="RuleBase" id="RU003744"/>
    </source>
</evidence>
<dbReference type="AlphaFoldDB" id="A0A171B7D0"/>
<evidence type="ECO:0000256" key="1">
    <source>
        <dbReference type="ARBA" id="ARBA00004196"/>
    </source>
</evidence>
<evidence type="ECO:0000259" key="5">
    <source>
        <dbReference type="SMART" id="SM00062"/>
    </source>
</evidence>
<dbReference type="PROSITE" id="PS01039">
    <property type="entry name" value="SBP_BACTERIAL_3"/>
    <property type="match status" value="1"/>
</dbReference>
<protein>
    <submittedName>
        <fullName evidence="7">ABC transporter substrate-binding protein</fullName>
    </submittedName>
</protein>
<dbReference type="InterPro" id="IPR018313">
    <property type="entry name" value="SBP_3_CS"/>
</dbReference>
<comment type="subcellular location">
    <subcellularLocation>
        <location evidence="1">Cell envelope</location>
    </subcellularLocation>
</comment>
<evidence type="ECO:0000259" key="6">
    <source>
        <dbReference type="SMART" id="SM00079"/>
    </source>
</evidence>
<gene>
    <name evidence="7" type="ORF">PS9374_00371</name>
</gene>
<dbReference type="GO" id="GO:0015276">
    <property type="term" value="F:ligand-gated monoatomic ion channel activity"/>
    <property type="evidence" value="ECO:0007669"/>
    <property type="project" value="InterPro"/>
</dbReference>
<dbReference type="InterPro" id="IPR001638">
    <property type="entry name" value="Solute-binding_3/MltF_N"/>
</dbReference>
<dbReference type="EMBL" id="BDCX01000001">
    <property type="protein sequence ID" value="GAT64740.1"/>
    <property type="molecule type" value="Genomic_DNA"/>
</dbReference>
<reference evidence="7 8" key="1">
    <citation type="journal article" date="2016" name="Genome Announc.">
        <title>Draft Genome Sequence of Planomonospora sphaerica JCM9374, a Rare Actinomycete.</title>
        <authorList>
            <person name="Dohra H."/>
            <person name="Suzuki T."/>
            <person name="Inoue Y."/>
            <person name="Kodani S."/>
        </authorList>
    </citation>
    <scope>NUCLEOTIDE SEQUENCE [LARGE SCALE GENOMIC DNA]</scope>
    <source>
        <strain evidence="7 8">JCM 9374</strain>
    </source>
</reference>
<evidence type="ECO:0000256" key="2">
    <source>
        <dbReference type="ARBA" id="ARBA00010333"/>
    </source>
</evidence>
<dbReference type="SUPFAM" id="SSF53850">
    <property type="entry name" value="Periplasmic binding protein-like II"/>
    <property type="match status" value="1"/>
</dbReference>
<dbReference type="STRING" id="161355.PS9374_00371"/>
<dbReference type="SMART" id="SM00062">
    <property type="entry name" value="PBPb"/>
    <property type="match status" value="1"/>
</dbReference>
<dbReference type="PANTHER" id="PTHR35936:SF17">
    <property type="entry name" value="ARGININE-BINDING EXTRACELLULAR PROTEIN ARTP"/>
    <property type="match status" value="1"/>
</dbReference>
<name>A0A171B7D0_9ACTN</name>
<reference evidence="8" key="2">
    <citation type="submission" date="2016-04" db="EMBL/GenBank/DDBJ databases">
        <title>Planomonospora sphaerica JCM9374 whole genome shotgun sequence.</title>
        <authorList>
            <person name="Suzuki T."/>
            <person name="Dohra H."/>
            <person name="Kodani S."/>
        </authorList>
    </citation>
    <scope>NUCLEOTIDE SEQUENCE [LARGE SCALE GENOMIC DNA]</scope>
    <source>
        <strain evidence="8">JCM 9374</strain>
    </source>
</reference>
<organism evidence="7 8">
    <name type="scientific">Planomonospora sphaerica</name>
    <dbReference type="NCBI Taxonomy" id="161355"/>
    <lineage>
        <taxon>Bacteria</taxon>
        <taxon>Bacillati</taxon>
        <taxon>Actinomycetota</taxon>
        <taxon>Actinomycetes</taxon>
        <taxon>Streptosporangiales</taxon>
        <taxon>Streptosporangiaceae</taxon>
        <taxon>Planomonospora</taxon>
    </lineage>
</organism>
<dbReference type="SMART" id="SM00079">
    <property type="entry name" value="PBPe"/>
    <property type="match status" value="1"/>
</dbReference>
<dbReference type="Proteomes" id="UP000077701">
    <property type="component" value="Unassembled WGS sequence"/>
</dbReference>